<sequence length="39" mass="4329">MASFQRTSFLVAWSGIAEKAGKVTTHDEDTDILCPLYII</sequence>
<reference evidence="1 2" key="2">
    <citation type="submission" date="2018-11" db="EMBL/GenBank/DDBJ databases">
        <authorList>
            <consortium name="Pathogen Informatics"/>
        </authorList>
    </citation>
    <scope>NUCLEOTIDE SEQUENCE [LARGE SCALE GENOMIC DNA]</scope>
    <source>
        <strain evidence="1 2">MHpl1</strain>
    </source>
</reference>
<dbReference type="AlphaFoldDB" id="A0A0N4W2D8"/>
<organism evidence="3">
    <name type="scientific">Haemonchus placei</name>
    <name type="common">Barber's pole worm</name>
    <dbReference type="NCBI Taxonomy" id="6290"/>
    <lineage>
        <taxon>Eukaryota</taxon>
        <taxon>Metazoa</taxon>
        <taxon>Ecdysozoa</taxon>
        <taxon>Nematoda</taxon>
        <taxon>Chromadorea</taxon>
        <taxon>Rhabditida</taxon>
        <taxon>Rhabditina</taxon>
        <taxon>Rhabditomorpha</taxon>
        <taxon>Strongyloidea</taxon>
        <taxon>Trichostrongylidae</taxon>
        <taxon>Haemonchus</taxon>
    </lineage>
</organism>
<dbReference type="EMBL" id="UZAF01016154">
    <property type="protein sequence ID" value="VDO21884.1"/>
    <property type="molecule type" value="Genomic_DNA"/>
</dbReference>
<evidence type="ECO:0000313" key="3">
    <source>
        <dbReference type="WBParaSite" id="HPLM_0000388301-mRNA-1"/>
    </source>
</evidence>
<keyword evidence="2" id="KW-1185">Reference proteome</keyword>
<name>A0A0N4W2D8_HAEPC</name>
<reference evidence="3" key="1">
    <citation type="submission" date="2017-02" db="UniProtKB">
        <authorList>
            <consortium name="WormBaseParasite"/>
        </authorList>
    </citation>
    <scope>IDENTIFICATION</scope>
</reference>
<gene>
    <name evidence="1" type="ORF">HPLM_LOCUS3875</name>
</gene>
<proteinExistence type="predicted"/>
<dbReference type="Proteomes" id="UP000268014">
    <property type="component" value="Unassembled WGS sequence"/>
</dbReference>
<dbReference type="WBParaSite" id="HPLM_0000388301-mRNA-1">
    <property type="protein sequence ID" value="HPLM_0000388301-mRNA-1"/>
    <property type="gene ID" value="HPLM_0000388301"/>
</dbReference>
<protein>
    <submittedName>
        <fullName evidence="1 3">Uncharacterized protein</fullName>
    </submittedName>
</protein>
<evidence type="ECO:0000313" key="2">
    <source>
        <dbReference type="Proteomes" id="UP000268014"/>
    </source>
</evidence>
<evidence type="ECO:0000313" key="1">
    <source>
        <dbReference type="EMBL" id="VDO21884.1"/>
    </source>
</evidence>
<accession>A0A0N4W2D8</accession>